<gene>
    <name evidence="2" type="ORF">A4X13_0g9309</name>
</gene>
<organism evidence="2 3">
    <name type="scientific">Tilletia indica</name>
    <dbReference type="NCBI Taxonomy" id="43049"/>
    <lineage>
        <taxon>Eukaryota</taxon>
        <taxon>Fungi</taxon>
        <taxon>Dikarya</taxon>
        <taxon>Basidiomycota</taxon>
        <taxon>Ustilaginomycotina</taxon>
        <taxon>Exobasidiomycetes</taxon>
        <taxon>Tilletiales</taxon>
        <taxon>Tilletiaceae</taxon>
        <taxon>Tilletia</taxon>
    </lineage>
</organism>
<proteinExistence type="predicted"/>
<dbReference type="EMBL" id="LWDF02002464">
    <property type="protein sequence ID" value="KAE8235980.1"/>
    <property type="molecule type" value="Genomic_DNA"/>
</dbReference>
<evidence type="ECO:0000313" key="3">
    <source>
        <dbReference type="Proteomes" id="UP000077521"/>
    </source>
</evidence>
<evidence type="ECO:0000256" key="1">
    <source>
        <dbReference type="SAM" id="MobiDB-lite"/>
    </source>
</evidence>
<dbReference type="OrthoDB" id="10506910at2759"/>
<protein>
    <submittedName>
        <fullName evidence="2">Uncharacterized protein</fullName>
    </submittedName>
</protein>
<accession>A0A177SY84</accession>
<dbReference type="AlphaFoldDB" id="A0A177SY84"/>
<feature type="compositionally biased region" description="Low complexity" evidence="1">
    <location>
        <begin position="172"/>
        <end position="181"/>
    </location>
</feature>
<reference evidence="2" key="1">
    <citation type="submission" date="2016-04" db="EMBL/GenBank/DDBJ databases">
        <authorList>
            <person name="Nguyen H.D."/>
            <person name="Samba Siva P."/>
            <person name="Cullis J."/>
            <person name="Levesque C.A."/>
            <person name="Hambleton S."/>
        </authorList>
    </citation>
    <scope>NUCLEOTIDE SEQUENCE</scope>
    <source>
        <strain evidence="2">DAOMC 236416</strain>
    </source>
</reference>
<feature type="region of interest" description="Disordered" evidence="1">
    <location>
        <begin position="132"/>
        <end position="181"/>
    </location>
</feature>
<name>A0A177SY84_9BASI</name>
<dbReference type="Proteomes" id="UP000077521">
    <property type="component" value="Unassembled WGS sequence"/>
</dbReference>
<keyword evidence="3" id="KW-1185">Reference proteome</keyword>
<sequence length="221" mass="24351">MFSPTVPSTFHSASDVNFDDDVAIVNQPEDVLRMWHHISGSSRDRVLGSTLINYALSSGAIHVPSMDIRAHVPTLLEDPALDPWDWTLAGLKNVHNPTYILNAFHSPVSFTYRPINLITFRRLFFERPRTPVNSRSRDAFSPDNVADTSTPSTTFPSTSSPRASPSTPPSTSPASSSTSIRPIIGSQELTLKQGGNVMTPSETPRPVLTTNCHIYELIYMT</sequence>
<reference evidence="2" key="2">
    <citation type="journal article" date="2019" name="IMA Fungus">
        <title>Genome sequencing and comparison of five Tilletia species to identify candidate genes for the detection of regulated species infecting wheat.</title>
        <authorList>
            <person name="Nguyen H.D.T."/>
            <person name="Sultana T."/>
            <person name="Kesanakurti P."/>
            <person name="Hambleton S."/>
        </authorList>
    </citation>
    <scope>NUCLEOTIDE SEQUENCE</scope>
    <source>
        <strain evidence="2">DAOMC 236416</strain>
    </source>
</reference>
<feature type="compositionally biased region" description="Low complexity" evidence="1">
    <location>
        <begin position="148"/>
        <end position="165"/>
    </location>
</feature>
<comment type="caution">
    <text evidence="2">The sequence shown here is derived from an EMBL/GenBank/DDBJ whole genome shotgun (WGS) entry which is preliminary data.</text>
</comment>
<evidence type="ECO:0000313" key="2">
    <source>
        <dbReference type="EMBL" id="KAE8235980.1"/>
    </source>
</evidence>